<feature type="transmembrane region" description="Helical" evidence="5">
    <location>
        <begin position="253"/>
        <end position="276"/>
    </location>
</feature>
<keyword evidence="3 5" id="KW-1133">Transmembrane helix</keyword>
<feature type="transmembrane region" description="Helical" evidence="5">
    <location>
        <begin position="84"/>
        <end position="105"/>
    </location>
</feature>
<accession>A0A844G3B9</accession>
<dbReference type="Proteomes" id="UP000435649">
    <property type="component" value="Unassembled WGS sequence"/>
</dbReference>
<dbReference type="Pfam" id="PF01758">
    <property type="entry name" value="SBF"/>
    <property type="match status" value="1"/>
</dbReference>
<feature type="transmembrane region" description="Helical" evidence="5">
    <location>
        <begin position="112"/>
        <end position="135"/>
    </location>
</feature>
<comment type="subcellular location">
    <subcellularLocation>
        <location evidence="1">Membrane</location>
        <topology evidence="1">Multi-pass membrane protein</topology>
    </subcellularLocation>
</comment>
<dbReference type="Gene3D" id="1.20.1530.20">
    <property type="match status" value="1"/>
</dbReference>
<evidence type="ECO:0008006" key="8">
    <source>
        <dbReference type="Google" id="ProtNLM"/>
    </source>
</evidence>
<evidence type="ECO:0000313" key="6">
    <source>
        <dbReference type="EMBL" id="MST97653.1"/>
    </source>
</evidence>
<evidence type="ECO:0000256" key="3">
    <source>
        <dbReference type="ARBA" id="ARBA00022989"/>
    </source>
</evidence>
<protein>
    <recommendedName>
        <fullName evidence="8">BASS family bile acid:Na+ symporter</fullName>
    </recommendedName>
</protein>
<feature type="transmembrane region" description="Helical" evidence="5">
    <location>
        <begin position="30"/>
        <end position="47"/>
    </location>
</feature>
<feature type="transmembrane region" description="Helical" evidence="5">
    <location>
        <begin position="180"/>
        <end position="199"/>
    </location>
</feature>
<evidence type="ECO:0000256" key="2">
    <source>
        <dbReference type="ARBA" id="ARBA00022692"/>
    </source>
</evidence>
<dbReference type="InterPro" id="IPR038770">
    <property type="entry name" value="Na+/solute_symporter_sf"/>
</dbReference>
<dbReference type="AlphaFoldDB" id="A0A844G3B9"/>
<evidence type="ECO:0000313" key="7">
    <source>
        <dbReference type="Proteomes" id="UP000435649"/>
    </source>
</evidence>
<dbReference type="GO" id="GO:0016020">
    <property type="term" value="C:membrane"/>
    <property type="evidence" value="ECO:0007669"/>
    <property type="project" value="UniProtKB-SubCell"/>
</dbReference>
<keyword evidence="7" id="KW-1185">Reference proteome</keyword>
<proteinExistence type="predicted"/>
<feature type="transmembrane region" description="Helical" evidence="5">
    <location>
        <begin position="147"/>
        <end position="168"/>
    </location>
</feature>
<feature type="transmembrane region" description="Helical" evidence="5">
    <location>
        <begin position="59"/>
        <end position="78"/>
    </location>
</feature>
<organism evidence="6 7">
    <name type="scientific">Victivallis lenta</name>
    <dbReference type="NCBI Taxonomy" id="2606640"/>
    <lineage>
        <taxon>Bacteria</taxon>
        <taxon>Pseudomonadati</taxon>
        <taxon>Lentisphaerota</taxon>
        <taxon>Lentisphaeria</taxon>
        <taxon>Victivallales</taxon>
        <taxon>Victivallaceae</taxon>
        <taxon>Victivallis</taxon>
    </lineage>
</organism>
<comment type="caution">
    <text evidence="6">The sequence shown here is derived from an EMBL/GenBank/DDBJ whole genome shotgun (WGS) entry which is preliminary data.</text>
</comment>
<feature type="transmembrane region" description="Helical" evidence="5">
    <location>
        <begin position="211"/>
        <end position="233"/>
    </location>
</feature>
<gene>
    <name evidence="6" type="ORF">FYJ85_11450</name>
</gene>
<keyword evidence="2 5" id="KW-0812">Transmembrane</keyword>
<evidence type="ECO:0000256" key="4">
    <source>
        <dbReference type="ARBA" id="ARBA00023136"/>
    </source>
</evidence>
<name>A0A844G3B9_9BACT</name>
<keyword evidence="4 5" id="KW-0472">Membrane</keyword>
<evidence type="ECO:0000256" key="1">
    <source>
        <dbReference type="ARBA" id="ARBA00004141"/>
    </source>
</evidence>
<dbReference type="RefSeq" id="WP_106054340.1">
    <property type="nucleotide sequence ID" value="NZ_CALXOB010000057.1"/>
</dbReference>
<dbReference type="EMBL" id="VUNS01000011">
    <property type="protein sequence ID" value="MST97653.1"/>
    <property type="molecule type" value="Genomic_DNA"/>
</dbReference>
<reference evidence="6 7" key="1">
    <citation type="submission" date="2019-08" db="EMBL/GenBank/DDBJ databases">
        <title>In-depth cultivation of the pig gut microbiome towards novel bacterial diversity and tailored functional studies.</title>
        <authorList>
            <person name="Wylensek D."/>
            <person name="Hitch T.C.A."/>
            <person name="Clavel T."/>
        </authorList>
    </citation>
    <scope>NUCLEOTIDE SEQUENCE [LARGE SCALE GENOMIC DNA]</scope>
    <source>
        <strain evidence="6 7">BBE-744-WT-12</strain>
    </source>
</reference>
<evidence type="ECO:0000256" key="5">
    <source>
        <dbReference type="SAM" id="Phobius"/>
    </source>
</evidence>
<sequence>MMQHLRTSAMIAAFVLGYLCPWASALNGLIRWLIVIMMFLVFLQVRVSWRTLRLGHLNILLANIGIGMGSWFLCRIFGSSELAMAAFFTGITPTATAAAVIVHLLGGRVEYAVSAFLTTNLGMALLLPFLIPVAIGNPAPTVFADVIRSLLVVIGIPLAAAVPIRLFCKKATELPKKLKNFSFFLWVGAIFLIIANASAFLHGQSHLPKTVLLEIAAISLAICAFNFWFGQFLGGKKFRRESSQVLGQKNTTLTIYLALANANPLVALGPTFYVLWHNGWNTWQLHRYGRRRHLREIRLKQAQRMNPPQERETND</sequence>
<dbReference type="InterPro" id="IPR002657">
    <property type="entry name" value="BilAc:Na_symport/Acr3"/>
</dbReference>
<feature type="transmembrane region" description="Helical" evidence="5">
    <location>
        <begin position="7"/>
        <end position="24"/>
    </location>
</feature>